<accession>A0ABY4J9Z7</accession>
<feature type="signal peptide" evidence="1">
    <location>
        <begin position="1"/>
        <end position="24"/>
    </location>
</feature>
<gene>
    <name evidence="2" type="ORF">MWH26_19045</name>
</gene>
<evidence type="ECO:0000313" key="3">
    <source>
        <dbReference type="Proteomes" id="UP000829647"/>
    </source>
</evidence>
<keyword evidence="3" id="KW-1185">Reference proteome</keyword>
<protein>
    <submittedName>
        <fullName evidence="2">Uncharacterized protein</fullName>
    </submittedName>
</protein>
<reference evidence="2 3" key="1">
    <citation type="submission" date="2022-04" db="EMBL/GenBank/DDBJ databases">
        <title>Hymenobacter sp. isolated from the air.</title>
        <authorList>
            <person name="Won M."/>
            <person name="Lee C.-M."/>
            <person name="Woen H.-Y."/>
            <person name="Kwon S.-W."/>
        </authorList>
    </citation>
    <scope>NUCLEOTIDE SEQUENCE [LARGE SCALE GENOMIC DNA]</scope>
    <source>
        <strain evidence="3">5516 S-25</strain>
    </source>
</reference>
<sequence>MRNLFTSLVVLVTFSIIAPDAAQAAPARPTPGGGQRVRTGLFGKALKKRRPPVLPYERALRRNELFR</sequence>
<proteinExistence type="predicted"/>
<evidence type="ECO:0000256" key="1">
    <source>
        <dbReference type="SAM" id="SignalP"/>
    </source>
</evidence>
<keyword evidence="1" id="KW-0732">Signal</keyword>
<dbReference type="RefSeq" id="WP_247975506.1">
    <property type="nucleotide sequence ID" value="NZ_CP095848.1"/>
</dbReference>
<organism evidence="2 3">
    <name type="scientific">Hymenobacter sublimis</name>
    <dbReference type="NCBI Taxonomy" id="2933777"/>
    <lineage>
        <taxon>Bacteria</taxon>
        <taxon>Pseudomonadati</taxon>
        <taxon>Bacteroidota</taxon>
        <taxon>Cytophagia</taxon>
        <taxon>Cytophagales</taxon>
        <taxon>Hymenobacteraceae</taxon>
        <taxon>Hymenobacter</taxon>
    </lineage>
</organism>
<dbReference type="EMBL" id="CP095848">
    <property type="protein sequence ID" value="UPL49261.1"/>
    <property type="molecule type" value="Genomic_DNA"/>
</dbReference>
<name>A0ABY4J9Z7_9BACT</name>
<evidence type="ECO:0000313" key="2">
    <source>
        <dbReference type="EMBL" id="UPL49261.1"/>
    </source>
</evidence>
<feature type="chain" id="PRO_5046643141" evidence="1">
    <location>
        <begin position="25"/>
        <end position="67"/>
    </location>
</feature>
<dbReference type="Proteomes" id="UP000829647">
    <property type="component" value="Chromosome"/>
</dbReference>